<dbReference type="GO" id="GO:0051082">
    <property type="term" value="F:unfolded protein binding"/>
    <property type="evidence" value="ECO:0007669"/>
    <property type="project" value="InterPro"/>
</dbReference>
<dbReference type="GO" id="GO:0042128">
    <property type="term" value="P:nitrate assimilation"/>
    <property type="evidence" value="ECO:0007669"/>
    <property type="project" value="TreeGrafter"/>
</dbReference>
<dbReference type="GO" id="GO:0016530">
    <property type="term" value="F:metallochaperone activity"/>
    <property type="evidence" value="ECO:0007669"/>
    <property type="project" value="TreeGrafter"/>
</dbReference>
<dbReference type="InterPro" id="IPR003765">
    <property type="entry name" value="NO3_reductase_chaperone_NarJ"/>
</dbReference>
<name>A0A1J5R705_9ZZZZ</name>
<dbReference type="GO" id="GO:0051131">
    <property type="term" value="P:chaperone-mediated protein complex assembly"/>
    <property type="evidence" value="ECO:0007669"/>
    <property type="project" value="InterPro"/>
</dbReference>
<accession>A0A1J5R705</accession>
<dbReference type="AlphaFoldDB" id="A0A1J5R705"/>
<comment type="caution">
    <text evidence="1">The sequence shown here is derived from an EMBL/GenBank/DDBJ whole genome shotgun (WGS) entry which is preliminary data.</text>
</comment>
<reference evidence="1" key="1">
    <citation type="submission" date="2016-10" db="EMBL/GenBank/DDBJ databases">
        <title>Sequence of Gallionella enrichment culture.</title>
        <authorList>
            <person name="Poehlein A."/>
            <person name="Muehling M."/>
            <person name="Daniel R."/>
        </authorList>
    </citation>
    <scope>NUCLEOTIDE SEQUENCE</scope>
</reference>
<evidence type="ECO:0008006" key="2">
    <source>
        <dbReference type="Google" id="ProtNLM"/>
    </source>
</evidence>
<protein>
    <recommendedName>
        <fullName evidence="2">Nitrate reductase molybdenum cofactor assembly chaperone</fullName>
    </recommendedName>
</protein>
<dbReference type="InterPro" id="IPR036411">
    <property type="entry name" value="TorD-like_sf"/>
</dbReference>
<gene>
    <name evidence="1" type="ORF">GALL_302880</name>
</gene>
<proteinExistence type="predicted"/>
<sequence>MDTTLYPVFAPLLRYPDATLDAALVAAVEAIDDGASTDAAQALRRAAAALGALAPAAREELFLKTFELQAICCLEVGYTRFGEDYKRGMFLAGLKEEHRRAGHECGDELADHLANVLELLPSLDAELCADLAEQVLIPALRAMLDDFDEPRLRARLDALAARGELVMQEALHFGNPYGDVLRALALRLEADWPGVPQRRSGRASENFIPIHDRAATAALGA</sequence>
<dbReference type="PANTHER" id="PTHR43680">
    <property type="entry name" value="NITRATE REDUCTASE MOLYBDENUM COFACTOR ASSEMBLY CHAPERONE"/>
    <property type="match status" value="1"/>
</dbReference>
<organism evidence="1">
    <name type="scientific">mine drainage metagenome</name>
    <dbReference type="NCBI Taxonomy" id="410659"/>
    <lineage>
        <taxon>unclassified sequences</taxon>
        <taxon>metagenomes</taxon>
        <taxon>ecological metagenomes</taxon>
    </lineage>
</organism>
<dbReference type="SUPFAM" id="SSF89155">
    <property type="entry name" value="TorD-like"/>
    <property type="match status" value="1"/>
</dbReference>
<evidence type="ECO:0000313" key="1">
    <source>
        <dbReference type="EMBL" id="OIQ87839.1"/>
    </source>
</evidence>
<dbReference type="EMBL" id="MLJW01000401">
    <property type="protein sequence ID" value="OIQ87839.1"/>
    <property type="molecule type" value="Genomic_DNA"/>
</dbReference>
<dbReference type="PANTHER" id="PTHR43680:SF2">
    <property type="entry name" value="NITRATE REDUCTASE MOLYBDENUM COFACTOR ASSEMBLY CHAPERONE NARJ"/>
    <property type="match status" value="1"/>
</dbReference>